<reference evidence="1" key="1">
    <citation type="submission" date="2020-03" db="EMBL/GenBank/DDBJ databases">
        <title>The deep terrestrial virosphere.</title>
        <authorList>
            <person name="Holmfeldt K."/>
            <person name="Nilsson E."/>
            <person name="Simone D."/>
            <person name="Lopez-Fernandez M."/>
            <person name="Wu X."/>
            <person name="de Brujin I."/>
            <person name="Lundin D."/>
            <person name="Andersson A."/>
            <person name="Bertilsson S."/>
            <person name="Dopson M."/>
        </authorList>
    </citation>
    <scope>NUCLEOTIDE SEQUENCE</scope>
    <source>
        <strain evidence="1">MM415A02536</strain>
        <strain evidence="2">MM415B03240</strain>
    </source>
</reference>
<gene>
    <name evidence="1" type="ORF">MM415A02536_0007</name>
    <name evidence="2" type="ORF">MM415B03240_0005</name>
</gene>
<sequence>MALGTIMHENKSKIRTWLESRITGKLEDPQWLKIRGRYSNQQLRSMTRERLKVFLNEVK</sequence>
<dbReference type="EMBL" id="MT143019">
    <property type="protein sequence ID" value="QJA91855.1"/>
    <property type="molecule type" value="Genomic_DNA"/>
</dbReference>
<dbReference type="AlphaFoldDB" id="A0A6M3JV99"/>
<accession>A0A6M3JV99</accession>
<evidence type="ECO:0000313" key="1">
    <source>
        <dbReference type="EMBL" id="QJA72972.1"/>
    </source>
</evidence>
<dbReference type="EMBL" id="MT141992">
    <property type="protein sequence ID" value="QJA72972.1"/>
    <property type="molecule type" value="Genomic_DNA"/>
</dbReference>
<name>A0A6M3JV99_9ZZZZ</name>
<protein>
    <submittedName>
        <fullName evidence="1">Uncharacterized protein</fullName>
    </submittedName>
</protein>
<evidence type="ECO:0000313" key="2">
    <source>
        <dbReference type="EMBL" id="QJA91855.1"/>
    </source>
</evidence>
<organism evidence="1">
    <name type="scientific">viral metagenome</name>
    <dbReference type="NCBI Taxonomy" id="1070528"/>
    <lineage>
        <taxon>unclassified sequences</taxon>
        <taxon>metagenomes</taxon>
        <taxon>organismal metagenomes</taxon>
    </lineage>
</organism>
<proteinExistence type="predicted"/>